<feature type="coiled-coil region" evidence="1">
    <location>
        <begin position="59"/>
        <end position="86"/>
    </location>
</feature>
<accession>A0A6F8YL25</accession>
<gene>
    <name evidence="3" type="ORF">Psuf_039710</name>
</gene>
<feature type="coiled-coil region" evidence="1">
    <location>
        <begin position="201"/>
        <end position="228"/>
    </location>
</feature>
<reference evidence="3 4" key="2">
    <citation type="submission" date="2020-03" db="EMBL/GenBank/DDBJ databases">
        <authorList>
            <person name="Ichikawa N."/>
            <person name="Kimura A."/>
            <person name="Kitahashi Y."/>
            <person name="Uohara A."/>
        </authorList>
    </citation>
    <scope>NUCLEOTIDE SEQUENCE [LARGE SCALE GENOMIC DNA]</scope>
    <source>
        <strain evidence="3 4">NBRC 105367</strain>
    </source>
</reference>
<keyword evidence="1" id="KW-0175">Coiled coil</keyword>
<proteinExistence type="predicted"/>
<evidence type="ECO:0000313" key="3">
    <source>
        <dbReference type="EMBL" id="BCB86658.1"/>
    </source>
</evidence>
<dbReference type="AlphaFoldDB" id="A0A6F8YL25"/>
<dbReference type="Proteomes" id="UP000503011">
    <property type="component" value="Chromosome"/>
</dbReference>
<feature type="region of interest" description="Disordered" evidence="2">
    <location>
        <begin position="132"/>
        <end position="186"/>
    </location>
</feature>
<dbReference type="EMBL" id="AP022871">
    <property type="protein sequence ID" value="BCB86658.1"/>
    <property type="molecule type" value="Genomic_DNA"/>
</dbReference>
<reference evidence="3 4" key="1">
    <citation type="submission" date="2020-03" db="EMBL/GenBank/DDBJ databases">
        <title>Whole genome shotgun sequence of Phytohabitans suffuscus NBRC 105367.</title>
        <authorList>
            <person name="Komaki H."/>
            <person name="Tamura T."/>
        </authorList>
    </citation>
    <scope>NUCLEOTIDE SEQUENCE [LARGE SCALE GENOMIC DNA]</scope>
    <source>
        <strain evidence="3 4">NBRC 105367</strain>
    </source>
</reference>
<protein>
    <recommendedName>
        <fullName evidence="5">Secreted protein</fullName>
    </recommendedName>
</protein>
<dbReference type="KEGG" id="psuu:Psuf_039710"/>
<evidence type="ECO:0008006" key="5">
    <source>
        <dbReference type="Google" id="ProtNLM"/>
    </source>
</evidence>
<dbReference type="RefSeq" id="WP_173158396.1">
    <property type="nucleotide sequence ID" value="NZ_AP022871.1"/>
</dbReference>
<feature type="compositionally biased region" description="Pro residues" evidence="2">
    <location>
        <begin position="150"/>
        <end position="166"/>
    </location>
</feature>
<sequence>MSRSREISRRTKVAITVGVALALFGTGIGVAAAGGESAAPTVDCPTVGDKLSGVPASAQAEVSRNLALLNTQIDEANRRLVTSQGEGGPNFVQNAILGPLKAKRVATIDRIAIAIGRQGTRPQGLESLATCTLSTAGGGGAAEDPEAPAGEPPAEQPPAEQPPAEEPPAAEEPGEQPPAGVGTITCPDVASQLPAVPAGARAEVDRNLAQLETQIAEANARLVSSVGQGGPNFVQNAILGPLEDKRFAAINRIATAIGRIDARPVGLDALAPCTVS</sequence>
<evidence type="ECO:0000256" key="2">
    <source>
        <dbReference type="SAM" id="MobiDB-lite"/>
    </source>
</evidence>
<name>A0A6F8YL25_9ACTN</name>
<evidence type="ECO:0000313" key="4">
    <source>
        <dbReference type="Proteomes" id="UP000503011"/>
    </source>
</evidence>
<organism evidence="3 4">
    <name type="scientific">Phytohabitans suffuscus</name>
    <dbReference type="NCBI Taxonomy" id="624315"/>
    <lineage>
        <taxon>Bacteria</taxon>
        <taxon>Bacillati</taxon>
        <taxon>Actinomycetota</taxon>
        <taxon>Actinomycetes</taxon>
        <taxon>Micromonosporales</taxon>
        <taxon>Micromonosporaceae</taxon>
    </lineage>
</organism>
<evidence type="ECO:0000256" key="1">
    <source>
        <dbReference type="SAM" id="Coils"/>
    </source>
</evidence>
<keyword evidence="4" id="KW-1185">Reference proteome</keyword>